<organism evidence="1">
    <name type="scientific">Rhizophora mucronata</name>
    <name type="common">Asiatic mangrove</name>
    <dbReference type="NCBI Taxonomy" id="61149"/>
    <lineage>
        <taxon>Eukaryota</taxon>
        <taxon>Viridiplantae</taxon>
        <taxon>Streptophyta</taxon>
        <taxon>Embryophyta</taxon>
        <taxon>Tracheophyta</taxon>
        <taxon>Spermatophyta</taxon>
        <taxon>Magnoliopsida</taxon>
        <taxon>eudicotyledons</taxon>
        <taxon>Gunneridae</taxon>
        <taxon>Pentapetalae</taxon>
        <taxon>rosids</taxon>
        <taxon>fabids</taxon>
        <taxon>Malpighiales</taxon>
        <taxon>Rhizophoraceae</taxon>
        <taxon>Rhizophora</taxon>
    </lineage>
</organism>
<evidence type="ECO:0000313" key="1">
    <source>
        <dbReference type="EMBL" id="MBX48134.1"/>
    </source>
</evidence>
<protein>
    <submittedName>
        <fullName evidence="1">Uncharacterized protein</fullName>
    </submittedName>
</protein>
<dbReference type="EMBL" id="GGEC01067650">
    <property type="protein sequence ID" value="MBX48134.1"/>
    <property type="molecule type" value="Transcribed_RNA"/>
</dbReference>
<accession>A0A2P2P086</accession>
<name>A0A2P2P086_RHIMU</name>
<dbReference type="AlphaFoldDB" id="A0A2P2P086"/>
<proteinExistence type="predicted"/>
<reference evidence="1" key="1">
    <citation type="submission" date="2018-02" db="EMBL/GenBank/DDBJ databases">
        <title>Rhizophora mucronata_Transcriptome.</title>
        <authorList>
            <person name="Meera S.P."/>
            <person name="Sreeshan A."/>
            <person name="Augustine A."/>
        </authorList>
    </citation>
    <scope>NUCLEOTIDE SEQUENCE</scope>
    <source>
        <tissue evidence="1">Leaf</tissue>
    </source>
</reference>
<sequence length="32" mass="3519">MLSRLVSLTGMKRENEKAAPQKAVVIVSLVHL</sequence>